<proteinExistence type="predicted"/>
<feature type="region of interest" description="Disordered" evidence="5">
    <location>
        <begin position="532"/>
        <end position="551"/>
    </location>
</feature>
<feature type="transmembrane region" description="Helical" evidence="6">
    <location>
        <begin position="70"/>
        <end position="87"/>
    </location>
</feature>
<feature type="transmembrane region" description="Helical" evidence="6">
    <location>
        <begin position="366"/>
        <end position="386"/>
    </location>
</feature>
<sequence>MPRASTTAVDVHANGSTDEYTLYPMRWLALFQFAVLNAGNAAQWVVFGIVVDQSKEFFGLDTVKVNMLSASYEMLFIVLGPFAMNLFDKRGVRSGLRCASFFNFIGCVGRFVAVLWAPNFTMAMISQVLLGVTFIFAYPAPPILAARWFGEKERTLATTIAAVSNSMGVAVGQLIPPLIVTPDNHGRDRWLILFAVGCSYSLIEAFLIAFVIPFGPLTPPSSAEEVKGPGRAAVIAEEEHFSGYASSSDDDVPSPPPAASAPRHNPPSIQSDEKAPLAVALNRTVAHGSSRSSLRSSASSRRRSQVASQVLDKASTWDQVRSCLARPGFRGLFVGMALFFGCQWSCMGLMAQIVKPMGISEATVGWMGFSQICAGSVFAVPFSAWVDRIRVYKAPLTAMLIACTVLYNLFAMTLTFQPDGMVPIAFTCYVLLGIPQACAVPVMFEYAVELTYPVDESLSGIAIVWLANVVAVPMLFIVPAIIGDPARENSALIALYLLVLISFVATLLVGTPEEQLQRLAYEKACRDVAHRGTDNASRAPGTSVDDSAARI</sequence>
<feature type="transmembrane region" description="Helical" evidence="6">
    <location>
        <begin position="460"/>
        <end position="483"/>
    </location>
</feature>
<evidence type="ECO:0000256" key="6">
    <source>
        <dbReference type="SAM" id="Phobius"/>
    </source>
</evidence>
<keyword evidence="4 6" id="KW-0472">Membrane</keyword>
<dbReference type="PANTHER" id="PTHR10924:SF6">
    <property type="entry name" value="SOLUTE CARRIER FAMILY 49 MEMBER A3"/>
    <property type="match status" value="1"/>
</dbReference>
<feature type="transmembrane region" description="Helical" evidence="6">
    <location>
        <begin position="331"/>
        <end position="354"/>
    </location>
</feature>
<name>A0A7S1QAQ5_NEODS</name>
<evidence type="ECO:0000256" key="4">
    <source>
        <dbReference type="ARBA" id="ARBA00023136"/>
    </source>
</evidence>
<dbReference type="InterPro" id="IPR049680">
    <property type="entry name" value="FLVCR1-2_SLC49-like"/>
</dbReference>
<evidence type="ECO:0000256" key="3">
    <source>
        <dbReference type="ARBA" id="ARBA00022989"/>
    </source>
</evidence>
<accession>A0A7S1QAQ5</accession>
<comment type="subcellular location">
    <subcellularLocation>
        <location evidence="1">Membrane</location>
        <topology evidence="1">Multi-pass membrane protein</topology>
    </subcellularLocation>
</comment>
<feature type="transmembrane region" description="Helical" evidence="6">
    <location>
        <begin position="124"/>
        <end position="144"/>
    </location>
</feature>
<dbReference type="Pfam" id="PF07690">
    <property type="entry name" value="MFS_1"/>
    <property type="match status" value="2"/>
</dbReference>
<dbReference type="PANTHER" id="PTHR10924">
    <property type="entry name" value="MAJOR FACILITATOR SUPERFAMILY PROTEIN-RELATED"/>
    <property type="match status" value="1"/>
</dbReference>
<dbReference type="AlphaFoldDB" id="A0A7S1QAQ5"/>
<dbReference type="EMBL" id="HBGF01032631">
    <property type="protein sequence ID" value="CAD9129829.1"/>
    <property type="molecule type" value="Transcribed_RNA"/>
</dbReference>
<keyword evidence="3 6" id="KW-1133">Transmembrane helix</keyword>
<evidence type="ECO:0000256" key="5">
    <source>
        <dbReference type="SAM" id="MobiDB-lite"/>
    </source>
</evidence>
<keyword evidence="2 6" id="KW-0812">Transmembrane</keyword>
<evidence type="ECO:0000313" key="7">
    <source>
        <dbReference type="EMBL" id="CAD9129829.1"/>
    </source>
</evidence>
<feature type="transmembrane region" description="Helical" evidence="6">
    <location>
        <begin position="422"/>
        <end position="448"/>
    </location>
</feature>
<gene>
    <name evidence="7" type="ORF">NDES1114_LOCUS21844</name>
</gene>
<dbReference type="GO" id="GO:0016020">
    <property type="term" value="C:membrane"/>
    <property type="evidence" value="ECO:0007669"/>
    <property type="project" value="UniProtKB-SubCell"/>
</dbReference>
<feature type="transmembrane region" description="Helical" evidence="6">
    <location>
        <begin position="398"/>
        <end position="416"/>
    </location>
</feature>
<evidence type="ECO:0000256" key="2">
    <source>
        <dbReference type="ARBA" id="ARBA00022692"/>
    </source>
</evidence>
<reference evidence="7" key="1">
    <citation type="submission" date="2021-01" db="EMBL/GenBank/DDBJ databases">
        <authorList>
            <person name="Corre E."/>
            <person name="Pelletier E."/>
            <person name="Niang G."/>
            <person name="Scheremetjew M."/>
            <person name="Finn R."/>
            <person name="Kale V."/>
            <person name="Holt S."/>
            <person name="Cochrane G."/>
            <person name="Meng A."/>
            <person name="Brown T."/>
            <person name="Cohen L."/>
        </authorList>
    </citation>
    <scope>NUCLEOTIDE SEQUENCE</scope>
    <source>
        <strain evidence="7">CCAP 1951/1</strain>
    </source>
</reference>
<evidence type="ECO:0000256" key="1">
    <source>
        <dbReference type="ARBA" id="ARBA00004141"/>
    </source>
</evidence>
<feature type="transmembrane region" description="Helical" evidence="6">
    <location>
        <begin position="27"/>
        <end position="50"/>
    </location>
</feature>
<feature type="transmembrane region" description="Helical" evidence="6">
    <location>
        <begin position="191"/>
        <end position="212"/>
    </location>
</feature>
<dbReference type="InterPro" id="IPR011701">
    <property type="entry name" value="MFS"/>
</dbReference>
<dbReference type="InterPro" id="IPR036259">
    <property type="entry name" value="MFS_trans_sf"/>
</dbReference>
<feature type="region of interest" description="Disordered" evidence="5">
    <location>
        <begin position="244"/>
        <end position="271"/>
    </location>
</feature>
<evidence type="ECO:0008006" key="8">
    <source>
        <dbReference type="Google" id="ProtNLM"/>
    </source>
</evidence>
<organism evidence="7">
    <name type="scientific">Neobodo designis</name>
    <name type="common">Flagellated protozoan</name>
    <name type="synonym">Bodo designis</name>
    <dbReference type="NCBI Taxonomy" id="312471"/>
    <lineage>
        <taxon>Eukaryota</taxon>
        <taxon>Discoba</taxon>
        <taxon>Euglenozoa</taxon>
        <taxon>Kinetoplastea</taxon>
        <taxon>Metakinetoplastina</taxon>
        <taxon>Neobodonida</taxon>
        <taxon>Neobodo</taxon>
    </lineage>
</organism>
<feature type="transmembrane region" description="Helical" evidence="6">
    <location>
        <begin position="156"/>
        <end position="179"/>
    </location>
</feature>
<dbReference type="GO" id="GO:0022857">
    <property type="term" value="F:transmembrane transporter activity"/>
    <property type="evidence" value="ECO:0007669"/>
    <property type="project" value="InterPro"/>
</dbReference>
<dbReference type="Gene3D" id="1.20.1250.20">
    <property type="entry name" value="MFS general substrate transporter like domains"/>
    <property type="match status" value="1"/>
</dbReference>
<protein>
    <recommendedName>
        <fullName evidence="8">Major facilitator superfamily (MFS) profile domain-containing protein</fullName>
    </recommendedName>
</protein>
<feature type="transmembrane region" description="Helical" evidence="6">
    <location>
        <begin position="489"/>
        <end position="509"/>
    </location>
</feature>
<dbReference type="SUPFAM" id="SSF103473">
    <property type="entry name" value="MFS general substrate transporter"/>
    <property type="match status" value="1"/>
</dbReference>
<feature type="transmembrane region" description="Helical" evidence="6">
    <location>
        <begin position="99"/>
        <end position="118"/>
    </location>
</feature>